<dbReference type="SUPFAM" id="SSF68912">
    <property type="entry name" value="Rho N-terminal domain-like"/>
    <property type="match status" value="1"/>
</dbReference>
<gene>
    <name evidence="3" type="ORF">DFO67_10415</name>
</gene>
<evidence type="ECO:0000313" key="4">
    <source>
        <dbReference type="Proteomes" id="UP000294489"/>
    </source>
</evidence>
<dbReference type="OrthoDB" id="9813334at2"/>
<name>A0A4R8FYN6_9GAMM</name>
<dbReference type="Proteomes" id="UP000294489">
    <property type="component" value="Unassembled WGS sequence"/>
</dbReference>
<dbReference type="Gene3D" id="1.10.720.30">
    <property type="entry name" value="SAP domain"/>
    <property type="match status" value="1"/>
</dbReference>
<comment type="caution">
    <text evidence="3">The sequence shown here is derived from an EMBL/GenBank/DDBJ whole genome shotgun (WGS) entry which is preliminary data.</text>
</comment>
<dbReference type="InterPro" id="IPR011112">
    <property type="entry name" value="Rho-like_N"/>
</dbReference>
<evidence type="ECO:0000259" key="2">
    <source>
        <dbReference type="SMART" id="SM00959"/>
    </source>
</evidence>
<evidence type="ECO:0000256" key="1">
    <source>
        <dbReference type="SAM" id="MobiDB-lite"/>
    </source>
</evidence>
<dbReference type="EMBL" id="SOEC01000004">
    <property type="protein sequence ID" value="TDX30760.1"/>
    <property type="molecule type" value="Genomic_DNA"/>
</dbReference>
<dbReference type="Pfam" id="PF07498">
    <property type="entry name" value="Rho_N"/>
    <property type="match status" value="1"/>
</dbReference>
<dbReference type="InterPro" id="IPR036361">
    <property type="entry name" value="SAP_dom_sf"/>
</dbReference>
<feature type="region of interest" description="Disordered" evidence="1">
    <location>
        <begin position="43"/>
        <end position="65"/>
    </location>
</feature>
<evidence type="ECO:0000313" key="3">
    <source>
        <dbReference type="EMBL" id="TDX30760.1"/>
    </source>
</evidence>
<reference evidence="3 4" key="1">
    <citation type="submission" date="2019-03" db="EMBL/GenBank/DDBJ databases">
        <title>Freshwater and sediment microbial communities from various areas in North America, analyzing microbe dynamics in response to fracking.</title>
        <authorList>
            <person name="Lamendella R."/>
        </authorList>
    </citation>
    <scope>NUCLEOTIDE SEQUENCE [LARGE SCALE GENOMIC DNA]</scope>
    <source>
        <strain evidence="3 4">6_TX</strain>
    </source>
</reference>
<feature type="compositionally biased region" description="Basic residues" evidence="1">
    <location>
        <begin position="1"/>
        <end position="10"/>
    </location>
</feature>
<sequence>MKVKATKRGTFKGLREPGDEFDYDGPTTKVVDGKKVDYFPSWMEPLEPLPKRDEQSNPDAELDSMKVPELKALAKERGIDGVDTMKKDELVAALSPSTDDKADEAQQ</sequence>
<proteinExistence type="predicted"/>
<dbReference type="RefSeq" id="WP_134016812.1">
    <property type="nucleotide sequence ID" value="NZ_SOEC01000004.1"/>
</dbReference>
<dbReference type="GO" id="GO:0006353">
    <property type="term" value="P:DNA-templated transcription termination"/>
    <property type="evidence" value="ECO:0007669"/>
    <property type="project" value="InterPro"/>
</dbReference>
<feature type="domain" description="Rho termination factor-like N-terminal" evidence="2">
    <location>
        <begin position="61"/>
        <end position="103"/>
    </location>
</feature>
<dbReference type="AlphaFoldDB" id="A0A4R8FYN6"/>
<dbReference type="InterPro" id="IPR036269">
    <property type="entry name" value="Rho_N_sf"/>
</dbReference>
<accession>A0A4R8FYN6</accession>
<feature type="region of interest" description="Disordered" evidence="1">
    <location>
        <begin position="1"/>
        <end position="26"/>
    </location>
</feature>
<organism evidence="3 4">
    <name type="scientific">Modicisalibacter xianhensis</name>
    <dbReference type="NCBI Taxonomy" id="442341"/>
    <lineage>
        <taxon>Bacteria</taxon>
        <taxon>Pseudomonadati</taxon>
        <taxon>Pseudomonadota</taxon>
        <taxon>Gammaproteobacteria</taxon>
        <taxon>Oceanospirillales</taxon>
        <taxon>Halomonadaceae</taxon>
        <taxon>Modicisalibacter</taxon>
    </lineage>
</organism>
<dbReference type="PANTHER" id="PTHR34449:SF2">
    <property type="entry name" value="RHO TERMINATION FACTOR"/>
    <property type="match status" value="1"/>
</dbReference>
<dbReference type="SMART" id="SM00959">
    <property type="entry name" value="Rho_N"/>
    <property type="match status" value="1"/>
</dbReference>
<dbReference type="PANTHER" id="PTHR34449">
    <property type="entry name" value="RHO TERMINATION FACTOR"/>
    <property type="match status" value="1"/>
</dbReference>
<protein>
    <submittedName>
        <fullName evidence="3">Rho termination factor-like protein</fullName>
    </submittedName>
</protein>